<sequence length="38" mass="4559">MPKAGYLSLTFRKKMMYQSLPLALWDRNVILHYPPHLK</sequence>
<accession>A0A0E9WA93</accession>
<evidence type="ECO:0000313" key="1">
    <source>
        <dbReference type="EMBL" id="JAH86500.1"/>
    </source>
</evidence>
<organism evidence="1">
    <name type="scientific">Anguilla anguilla</name>
    <name type="common">European freshwater eel</name>
    <name type="synonym">Muraena anguilla</name>
    <dbReference type="NCBI Taxonomy" id="7936"/>
    <lineage>
        <taxon>Eukaryota</taxon>
        <taxon>Metazoa</taxon>
        <taxon>Chordata</taxon>
        <taxon>Craniata</taxon>
        <taxon>Vertebrata</taxon>
        <taxon>Euteleostomi</taxon>
        <taxon>Actinopterygii</taxon>
        <taxon>Neopterygii</taxon>
        <taxon>Teleostei</taxon>
        <taxon>Anguilliformes</taxon>
        <taxon>Anguillidae</taxon>
        <taxon>Anguilla</taxon>
    </lineage>
</organism>
<reference evidence="1" key="2">
    <citation type="journal article" date="2015" name="Fish Shellfish Immunol.">
        <title>Early steps in the European eel (Anguilla anguilla)-Vibrio vulnificus interaction in the gills: Role of the RtxA13 toxin.</title>
        <authorList>
            <person name="Callol A."/>
            <person name="Pajuelo D."/>
            <person name="Ebbesson L."/>
            <person name="Teles M."/>
            <person name="MacKenzie S."/>
            <person name="Amaro C."/>
        </authorList>
    </citation>
    <scope>NUCLEOTIDE SEQUENCE</scope>
</reference>
<name>A0A0E9WA93_ANGAN</name>
<protein>
    <submittedName>
        <fullName evidence="1">Uncharacterized protein</fullName>
    </submittedName>
</protein>
<reference evidence="1" key="1">
    <citation type="submission" date="2014-11" db="EMBL/GenBank/DDBJ databases">
        <authorList>
            <person name="Amaro Gonzalez C."/>
        </authorList>
    </citation>
    <scope>NUCLEOTIDE SEQUENCE</scope>
</reference>
<dbReference type="AlphaFoldDB" id="A0A0E9WA93"/>
<dbReference type="EMBL" id="GBXM01022077">
    <property type="protein sequence ID" value="JAH86500.1"/>
    <property type="molecule type" value="Transcribed_RNA"/>
</dbReference>
<proteinExistence type="predicted"/>